<organism evidence="4 5">
    <name type="scientific">Methylorubrum aminovorans</name>
    <dbReference type="NCBI Taxonomy" id="269069"/>
    <lineage>
        <taxon>Bacteria</taxon>
        <taxon>Pseudomonadati</taxon>
        <taxon>Pseudomonadota</taxon>
        <taxon>Alphaproteobacteria</taxon>
        <taxon>Hyphomicrobiales</taxon>
        <taxon>Methylobacteriaceae</taxon>
        <taxon>Methylorubrum</taxon>
    </lineage>
</organism>
<evidence type="ECO:0008006" key="6">
    <source>
        <dbReference type="Google" id="ProtNLM"/>
    </source>
</evidence>
<keyword evidence="3" id="KW-0472">Membrane</keyword>
<dbReference type="Proteomes" id="UP001055039">
    <property type="component" value="Unassembled WGS sequence"/>
</dbReference>
<keyword evidence="5" id="KW-1185">Reference proteome</keyword>
<gene>
    <name evidence="4" type="ORF">LNAOJCKE_0762</name>
</gene>
<dbReference type="PANTHER" id="PTHR21461">
    <property type="entry name" value="GLYCOSYLTRANSFERASE FAMILY 92 PROTEIN"/>
    <property type="match status" value="1"/>
</dbReference>
<keyword evidence="2" id="KW-0812">Transmembrane</keyword>
<dbReference type="SUPFAM" id="SSF53448">
    <property type="entry name" value="Nucleotide-diphospho-sugar transferases"/>
    <property type="match status" value="1"/>
</dbReference>
<evidence type="ECO:0000256" key="2">
    <source>
        <dbReference type="ARBA" id="ARBA00022692"/>
    </source>
</evidence>
<accession>A0ABQ4U835</accession>
<name>A0ABQ4U835_9HYPH</name>
<comment type="subcellular location">
    <subcellularLocation>
        <location evidence="1">Membrane</location>
        <topology evidence="1">Single-pass membrane protein</topology>
    </subcellularLocation>
</comment>
<evidence type="ECO:0000313" key="5">
    <source>
        <dbReference type="Proteomes" id="UP001055039"/>
    </source>
</evidence>
<evidence type="ECO:0000256" key="1">
    <source>
        <dbReference type="ARBA" id="ARBA00004167"/>
    </source>
</evidence>
<reference evidence="4" key="2">
    <citation type="submission" date="2021-08" db="EMBL/GenBank/DDBJ databases">
        <authorList>
            <person name="Tani A."/>
            <person name="Ola A."/>
            <person name="Ogura Y."/>
            <person name="Katsura K."/>
            <person name="Hayashi T."/>
        </authorList>
    </citation>
    <scope>NUCLEOTIDE SEQUENCE</scope>
    <source>
        <strain evidence="4">NBRC 15686</strain>
    </source>
</reference>
<reference evidence="4" key="1">
    <citation type="journal article" date="2021" name="Front. Microbiol.">
        <title>Comprehensive Comparative Genomics and Phenotyping of Methylobacterium Species.</title>
        <authorList>
            <person name="Alessa O."/>
            <person name="Ogura Y."/>
            <person name="Fujitani Y."/>
            <person name="Takami H."/>
            <person name="Hayashi T."/>
            <person name="Sahin N."/>
            <person name="Tani A."/>
        </authorList>
    </citation>
    <scope>NUCLEOTIDE SEQUENCE</scope>
    <source>
        <strain evidence="4">NBRC 15686</strain>
    </source>
</reference>
<evidence type="ECO:0000256" key="3">
    <source>
        <dbReference type="ARBA" id="ARBA00022989"/>
    </source>
</evidence>
<sequence>MKAILRWRRALADHSLRKKPDAVTLVAIARNEGTYLVEWLAHHLAIGFDRIVVYDNESQDDTRALFKALSPRDLRLRRIPWPSPLDNSAQVLAYHHALTGLATPWVMYLDLDEFLVPFGHADMAGLIGSLPEDVSSLHVNWRSFGSSGHTEPGYGLITRAFTRCAPHGWGNHYHFKTLARARDISAVRIHDVCHHRGRRVLSDGRGFANTSDGTSDRVVYEGVQINHYQCKTLPEFQARMRRGDANFPNGHPGRLRDETLARFEVLDRNETEDHAIRAFDAPFEAEYRRLCAILGRDPALSG</sequence>
<comment type="caution">
    <text evidence="4">The sequence shown here is derived from an EMBL/GenBank/DDBJ whole genome shotgun (WGS) entry which is preliminary data.</text>
</comment>
<dbReference type="PANTHER" id="PTHR21461:SF69">
    <property type="entry name" value="GLYCOSYLTRANSFERASE FAMILY 92 PROTEIN"/>
    <property type="match status" value="1"/>
</dbReference>
<evidence type="ECO:0000313" key="4">
    <source>
        <dbReference type="EMBL" id="GJE63565.1"/>
    </source>
</evidence>
<dbReference type="Gene3D" id="3.90.550.10">
    <property type="entry name" value="Spore Coat Polysaccharide Biosynthesis Protein SpsA, Chain A"/>
    <property type="match status" value="1"/>
</dbReference>
<dbReference type="Pfam" id="PF13704">
    <property type="entry name" value="Glyco_tranf_2_4"/>
    <property type="match status" value="1"/>
</dbReference>
<proteinExistence type="predicted"/>
<dbReference type="InterPro" id="IPR029044">
    <property type="entry name" value="Nucleotide-diphossugar_trans"/>
</dbReference>
<dbReference type="RefSeq" id="WP_238222472.1">
    <property type="nucleotide sequence ID" value="NZ_BAAADH010000020.1"/>
</dbReference>
<keyword evidence="3" id="KW-1133">Transmembrane helix</keyword>
<protein>
    <recommendedName>
        <fullName evidence="6">Glycosyl transferase family 2</fullName>
    </recommendedName>
</protein>
<dbReference type="EMBL" id="BPRC01000001">
    <property type="protein sequence ID" value="GJE63565.1"/>
    <property type="molecule type" value="Genomic_DNA"/>
</dbReference>